<comment type="caution">
    <text evidence="1">The sequence shown here is derived from an EMBL/GenBank/DDBJ whole genome shotgun (WGS) entry which is preliminary data.</text>
</comment>
<organism evidence="1 2">
    <name type="scientific">Rhodofomes roseus</name>
    <dbReference type="NCBI Taxonomy" id="34475"/>
    <lineage>
        <taxon>Eukaryota</taxon>
        <taxon>Fungi</taxon>
        <taxon>Dikarya</taxon>
        <taxon>Basidiomycota</taxon>
        <taxon>Agaricomycotina</taxon>
        <taxon>Agaricomycetes</taxon>
        <taxon>Polyporales</taxon>
        <taxon>Rhodofomes</taxon>
    </lineage>
</organism>
<dbReference type="EMBL" id="JADCUA010000027">
    <property type="protein sequence ID" value="KAH9831254.1"/>
    <property type="molecule type" value="Genomic_DNA"/>
</dbReference>
<reference evidence="1 2" key="1">
    <citation type="journal article" date="2021" name="Environ. Microbiol.">
        <title>Gene family expansions and transcriptome signatures uncover fungal adaptations to wood decay.</title>
        <authorList>
            <person name="Hage H."/>
            <person name="Miyauchi S."/>
            <person name="Viragh M."/>
            <person name="Drula E."/>
            <person name="Min B."/>
            <person name="Chaduli D."/>
            <person name="Navarro D."/>
            <person name="Favel A."/>
            <person name="Norest M."/>
            <person name="Lesage-Meessen L."/>
            <person name="Balint B."/>
            <person name="Merenyi Z."/>
            <person name="de Eugenio L."/>
            <person name="Morin E."/>
            <person name="Martinez A.T."/>
            <person name="Baldrian P."/>
            <person name="Stursova M."/>
            <person name="Martinez M.J."/>
            <person name="Novotny C."/>
            <person name="Magnuson J.K."/>
            <person name="Spatafora J.W."/>
            <person name="Maurice S."/>
            <person name="Pangilinan J."/>
            <person name="Andreopoulos W."/>
            <person name="LaButti K."/>
            <person name="Hundley H."/>
            <person name="Na H."/>
            <person name="Kuo A."/>
            <person name="Barry K."/>
            <person name="Lipzen A."/>
            <person name="Henrissat B."/>
            <person name="Riley R."/>
            <person name="Ahrendt S."/>
            <person name="Nagy L.G."/>
            <person name="Grigoriev I.V."/>
            <person name="Martin F."/>
            <person name="Rosso M.N."/>
        </authorList>
    </citation>
    <scope>NUCLEOTIDE SEQUENCE [LARGE SCALE GENOMIC DNA]</scope>
    <source>
        <strain evidence="1 2">CIRM-BRFM 1785</strain>
    </source>
</reference>
<protein>
    <recommendedName>
        <fullName evidence="3">F-box domain-containing protein</fullName>
    </recommendedName>
</protein>
<sequence>MHLPPELTDIVIDHLYGDQHSLSACALTCREWLPTVRYHRFHHTSLPVSRDSTQRFHEVLLASPEICILVQSLELHGPVGSAEVHTWENASYTFLTLLPAVARLKLVAVILEDSVQGMLVTSLRGVTQLAMYRCRYRSFQSLVTLIGSFPSLHTLSLSFGIKWRFHFPLPASVASDLRSHLPAGLRTLRLGEPRSEDHARSSEIVTVREMLMLEIHTKRTVHVAQQLLNALSSDTLEALELDVGGTNGLLRSIEREGFTLAPCTRLRTCMLRVLLRYSPSHNNDPDVRGFVTLLATLASPLLKTLTLSLYIQDAEDSSTARRVRFDELQAFDWASIGAMLGPTRLPALQKLLVEGTGEMAVLEDYIRHVLPALYARRVVQLVPYTRR</sequence>
<gene>
    <name evidence="1" type="ORF">C8Q71DRAFT_783400</name>
</gene>
<evidence type="ECO:0000313" key="1">
    <source>
        <dbReference type="EMBL" id="KAH9831254.1"/>
    </source>
</evidence>
<dbReference type="GeneID" id="72005705"/>
<keyword evidence="2" id="KW-1185">Reference proteome</keyword>
<proteinExistence type="predicted"/>
<dbReference type="Proteomes" id="UP000814176">
    <property type="component" value="Unassembled WGS sequence"/>
</dbReference>
<evidence type="ECO:0008006" key="3">
    <source>
        <dbReference type="Google" id="ProtNLM"/>
    </source>
</evidence>
<accession>A0ABQ8K3N1</accession>
<name>A0ABQ8K3N1_9APHY</name>
<evidence type="ECO:0000313" key="2">
    <source>
        <dbReference type="Proteomes" id="UP000814176"/>
    </source>
</evidence>
<dbReference type="RefSeq" id="XP_047774415.1">
    <property type="nucleotide sequence ID" value="XM_047924973.1"/>
</dbReference>